<keyword evidence="2" id="KW-1185">Reference proteome</keyword>
<comment type="caution">
    <text evidence="1">The sequence shown here is derived from an EMBL/GenBank/DDBJ whole genome shotgun (WGS) entry which is preliminary data.</text>
</comment>
<dbReference type="RefSeq" id="WP_259485122.1">
    <property type="nucleotide sequence ID" value="NZ_JANTEZ010000001.1"/>
</dbReference>
<evidence type="ECO:0000313" key="2">
    <source>
        <dbReference type="Proteomes" id="UP001165580"/>
    </source>
</evidence>
<protein>
    <submittedName>
        <fullName evidence="1">Uncharacterized protein</fullName>
    </submittedName>
</protein>
<reference evidence="1" key="1">
    <citation type="submission" date="2022-08" db="EMBL/GenBank/DDBJ databases">
        <authorList>
            <person name="Deng Y."/>
            <person name="Han X.-F."/>
            <person name="Zhang Y.-Q."/>
        </authorList>
    </citation>
    <scope>NUCLEOTIDE SEQUENCE</scope>
    <source>
        <strain evidence="1">CPCC 205716</strain>
    </source>
</reference>
<evidence type="ECO:0000313" key="1">
    <source>
        <dbReference type="EMBL" id="MCS5713596.1"/>
    </source>
</evidence>
<organism evidence="1 2">
    <name type="scientific">Herbiconiux gentiana</name>
    <dbReference type="NCBI Taxonomy" id="2970912"/>
    <lineage>
        <taxon>Bacteria</taxon>
        <taxon>Bacillati</taxon>
        <taxon>Actinomycetota</taxon>
        <taxon>Actinomycetes</taxon>
        <taxon>Micrococcales</taxon>
        <taxon>Microbacteriaceae</taxon>
        <taxon>Herbiconiux</taxon>
    </lineage>
</organism>
<accession>A0ABT2GFK9</accession>
<dbReference type="Proteomes" id="UP001165580">
    <property type="component" value="Unassembled WGS sequence"/>
</dbReference>
<name>A0ABT2GFK9_9MICO</name>
<proteinExistence type="predicted"/>
<dbReference type="EMBL" id="JANTEZ010000001">
    <property type="protein sequence ID" value="MCS5713596.1"/>
    <property type="molecule type" value="Genomic_DNA"/>
</dbReference>
<gene>
    <name evidence="1" type="ORF">NVV95_03390</name>
</gene>
<sequence length="220" mass="22831">MTTTPPAPPTRARARDRARALGEKVPTKYVVTGLTGLVLLATAGFGGLADAASTPMPVVGAGESVTGAQLRLAVERAVLIDGFPEQDIEPEPGKRLLVLVTEAENLSDEPVSAGNGIGAADNLRPVEVPGLDADSAPFTVVVLDDATELAELQPRVPVELAYIWQVADGALAAGDTLVVDVYDKVYQADGFVTYGHRFIDPFVTARAELEVDDVGAGVGG</sequence>